<keyword evidence="8" id="KW-1185">Reference proteome</keyword>
<feature type="region of interest" description="Disordered" evidence="5">
    <location>
        <begin position="238"/>
        <end position="273"/>
    </location>
</feature>
<evidence type="ECO:0000313" key="7">
    <source>
        <dbReference type="EMBL" id="EFJ04893.1"/>
    </source>
</evidence>
<dbReference type="GO" id="GO:0030968">
    <property type="term" value="P:endoplasmic reticulum unfolded protein response"/>
    <property type="evidence" value="ECO:0007669"/>
    <property type="project" value="InterPro"/>
</dbReference>
<organism evidence="8">
    <name type="scientific">Selaginella moellendorffii</name>
    <name type="common">Spikemoss</name>
    <dbReference type="NCBI Taxonomy" id="88036"/>
    <lineage>
        <taxon>Eukaryota</taxon>
        <taxon>Viridiplantae</taxon>
        <taxon>Streptophyta</taxon>
        <taxon>Embryophyta</taxon>
        <taxon>Tracheophyta</taxon>
        <taxon>Lycopodiopsida</taxon>
        <taxon>Selaginellales</taxon>
        <taxon>Selaginellaceae</taxon>
        <taxon>Selaginella</taxon>
    </lineage>
</organism>
<dbReference type="PANTHER" id="PTHR15414">
    <property type="entry name" value="OS-9-RELATED"/>
    <property type="match status" value="1"/>
</dbReference>
<dbReference type="KEGG" id="smo:SELMODRAFT_138091"/>
<keyword evidence="2" id="KW-0732">Signal</keyword>
<dbReference type="Gene3D" id="2.70.130.10">
    <property type="entry name" value="Mannose-6-phosphate receptor binding domain"/>
    <property type="match status" value="1"/>
</dbReference>
<dbReference type="SUPFAM" id="SSF50911">
    <property type="entry name" value="Mannose 6-phosphate receptor domain"/>
    <property type="match status" value="1"/>
</dbReference>
<dbReference type="InterPro" id="IPR044865">
    <property type="entry name" value="MRH_dom"/>
</dbReference>
<feature type="domain" description="MRH" evidence="6">
    <location>
        <begin position="85"/>
        <end position="213"/>
    </location>
</feature>
<dbReference type="Gramene" id="EFJ04893">
    <property type="protein sequence ID" value="EFJ04893"/>
    <property type="gene ID" value="SELMODRAFT_138091"/>
</dbReference>
<dbReference type="STRING" id="88036.D8TEN3"/>
<dbReference type="AlphaFoldDB" id="D8TEN3"/>
<evidence type="ECO:0000256" key="4">
    <source>
        <dbReference type="ARBA" id="ARBA00023157"/>
    </source>
</evidence>
<evidence type="ECO:0000256" key="5">
    <source>
        <dbReference type="SAM" id="MobiDB-lite"/>
    </source>
</evidence>
<evidence type="ECO:0000256" key="2">
    <source>
        <dbReference type="ARBA" id="ARBA00022729"/>
    </source>
</evidence>
<sequence length="273" mass="31348">MYISGALPSFQDPKYKLQFHELQDPYSPDPDTEMVRMTDRDGRKFECFLPRKPEASPLDGANETEATLAEISRRTPEELLDVLKDRCFHRHEGWWTYELCYHGKFRQVHFETSKKDKKSQEFVLGVYDAEATARLHSSTPVLIQKDPRSQTAALKYFAHMYVNGTKCDLTGAPRETEVRFVCADSGMLLISSIKESPTCKYTVIFQAPMLCKHPLFQEERQPWLVVNCNSVSNDEYEINREQQQQQRPAASEEVSSGSIEMLPLSTTSSMDES</sequence>
<feature type="compositionally biased region" description="Polar residues" evidence="5">
    <location>
        <begin position="241"/>
        <end position="273"/>
    </location>
</feature>
<dbReference type="EMBL" id="GL377745">
    <property type="protein sequence ID" value="EFJ04893.1"/>
    <property type="molecule type" value="Genomic_DNA"/>
</dbReference>
<dbReference type="GO" id="GO:0030970">
    <property type="term" value="P:retrograde protein transport, ER to cytosol"/>
    <property type="evidence" value="ECO:0000318"/>
    <property type="project" value="GO_Central"/>
</dbReference>
<keyword evidence="3" id="KW-0256">Endoplasmic reticulum</keyword>
<comment type="subcellular location">
    <subcellularLocation>
        <location evidence="1">Endoplasmic reticulum</location>
    </subcellularLocation>
</comment>
<dbReference type="InterPro" id="IPR009011">
    <property type="entry name" value="Man6P_isomerase_rcpt-bd_dom_sf"/>
</dbReference>
<evidence type="ECO:0000256" key="1">
    <source>
        <dbReference type="ARBA" id="ARBA00004240"/>
    </source>
</evidence>
<evidence type="ECO:0000313" key="8">
    <source>
        <dbReference type="Proteomes" id="UP000001514"/>
    </source>
</evidence>
<gene>
    <name evidence="7" type="ORF">SELMODRAFT_138091</name>
</gene>
<keyword evidence="4" id="KW-1015">Disulfide bond</keyword>
<dbReference type="InterPro" id="IPR012913">
    <property type="entry name" value="OS9-like_dom"/>
</dbReference>
<dbReference type="Proteomes" id="UP000001514">
    <property type="component" value="Unassembled WGS sequence"/>
</dbReference>
<dbReference type="PANTHER" id="PTHR15414:SF0">
    <property type="entry name" value="ENDOPLASMIC RETICULUM LECTIN 1"/>
    <property type="match status" value="1"/>
</dbReference>
<reference evidence="7 8" key="1">
    <citation type="journal article" date="2011" name="Science">
        <title>The Selaginella genome identifies genetic changes associated with the evolution of vascular plants.</title>
        <authorList>
            <person name="Banks J.A."/>
            <person name="Nishiyama T."/>
            <person name="Hasebe M."/>
            <person name="Bowman J.L."/>
            <person name="Gribskov M."/>
            <person name="dePamphilis C."/>
            <person name="Albert V.A."/>
            <person name="Aono N."/>
            <person name="Aoyama T."/>
            <person name="Ambrose B.A."/>
            <person name="Ashton N.W."/>
            <person name="Axtell M.J."/>
            <person name="Barker E."/>
            <person name="Barker M.S."/>
            <person name="Bennetzen J.L."/>
            <person name="Bonawitz N.D."/>
            <person name="Chapple C."/>
            <person name="Cheng C."/>
            <person name="Correa L.G."/>
            <person name="Dacre M."/>
            <person name="DeBarry J."/>
            <person name="Dreyer I."/>
            <person name="Elias M."/>
            <person name="Engstrom E.M."/>
            <person name="Estelle M."/>
            <person name="Feng L."/>
            <person name="Finet C."/>
            <person name="Floyd S.K."/>
            <person name="Frommer W.B."/>
            <person name="Fujita T."/>
            <person name="Gramzow L."/>
            <person name="Gutensohn M."/>
            <person name="Harholt J."/>
            <person name="Hattori M."/>
            <person name="Heyl A."/>
            <person name="Hirai T."/>
            <person name="Hiwatashi Y."/>
            <person name="Ishikawa M."/>
            <person name="Iwata M."/>
            <person name="Karol K.G."/>
            <person name="Koehler B."/>
            <person name="Kolukisaoglu U."/>
            <person name="Kubo M."/>
            <person name="Kurata T."/>
            <person name="Lalonde S."/>
            <person name="Li K."/>
            <person name="Li Y."/>
            <person name="Litt A."/>
            <person name="Lyons E."/>
            <person name="Manning G."/>
            <person name="Maruyama T."/>
            <person name="Michael T.P."/>
            <person name="Mikami K."/>
            <person name="Miyazaki S."/>
            <person name="Morinaga S."/>
            <person name="Murata T."/>
            <person name="Mueller-Roeber B."/>
            <person name="Nelson D.R."/>
            <person name="Obara M."/>
            <person name="Oguri Y."/>
            <person name="Olmstead R.G."/>
            <person name="Onodera N."/>
            <person name="Petersen B.L."/>
            <person name="Pils B."/>
            <person name="Prigge M."/>
            <person name="Rensing S.A."/>
            <person name="Riano-Pachon D.M."/>
            <person name="Roberts A.W."/>
            <person name="Sato Y."/>
            <person name="Scheller H.V."/>
            <person name="Schulz B."/>
            <person name="Schulz C."/>
            <person name="Shakirov E.V."/>
            <person name="Shibagaki N."/>
            <person name="Shinohara N."/>
            <person name="Shippen D.E."/>
            <person name="Soerensen I."/>
            <person name="Sotooka R."/>
            <person name="Sugimoto N."/>
            <person name="Sugita M."/>
            <person name="Sumikawa N."/>
            <person name="Tanurdzic M."/>
            <person name="Theissen G."/>
            <person name="Ulvskov P."/>
            <person name="Wakazuki S."/>
            <person name="Weng J.K."/>
            <person name="Willats W.W."/>
            <person name="Wipf D."/>
            <person name="Wolf P.G."/>
            <person name="Yang L."/>
            <person name="Zimmer A.D."/>
            <person name="Zhu Q."/>
            <person name="Mitros T."/>
            <person name="Hellsten U."/>
            <person name="Loque D."/>
            <person name="Otillar R."/>
            <person name="Salamov A."/>
            <person name="Schmutz J."/>
            <person name="Shapiro H."/>
            <person name="Lindquist E."/>
            <person name="Lucas S."/>
            <person name="Rokhsar D."/>
            <person name="Grigoriev I.V."/>
        </authorList>
    </citation>
    <scope>NUCLEOTIDE SEQUENCE [LARGE SCALE GENOMIC DNA]</scope>
</reference>
<evidence type="ECO:0000256" key="3">
    <source>
        <dbReference type="ARBA" id="ARBA00022824"/>
    </source>
</evidence>
<dbReference type="PROSITE" id="PS51914">
    <property type="entry name" value="MRH"/>
    <property type="match status" value="1"/>
</dbReference>
<name>D8TEN3_SELML</name>
<accession>D8TEN3</accession>
<dbReference type="GO" id="GO:0005788">
    <property type="term" value="C:endoplasmic reticulum lumen"/>
    <property type="evidence" value="ECO:0000318"/>
    <property type="project" value="GO_Central"/>
</dbReference>
<dbReference type="Pfam" id="PF07915">
    <property type="entry name" value="PRKCSH"/>
    <property type="match status" value="1"/>
</dbReference>
<dbReference type="FunCoup" id="D8TEN3">
    <property type="interactions" value="1991"/>
</dbReference>
<protein>
    <recommendedName>
        <fullName evidence="6">MRH domain-containing protein</fullName>
    </recommendedName>
</protein>
<dbReference type="InterPro" id="IPR045149">
    <property type="entry name" value="OS-9-like"/>
</dbReference>
<dbReference type="InParanoid" id="D8TEN3"/>
<proteinExistence type="predicted"/>
<dbReference type="OMA" id="TEVRYYC"/>
<dbReference type="eggNOG" id="KOG3394">
    <property type="taxonomic scope" value="Eukaryota"/>
</dbReference>
<evidence type="ECO:0000259" key="6">
    <source>
        <dbReference type="PROSITE" id="PS51914"/>
    </source>
</evidence>
<dbReference type="HOGENOM" id="CLU_077023_0_0_1"/>